<evidence type="ECO:0000259" key="1">
    <source>
        <dbReference type="PROSITE" id="PS50181"/>
    </source>
</evidence>
<feature type="domain" description="F-box" evidence="1">
    <location>
        <begin position="1"/>
        <end position="47"/>
    </location>
</feature>
<dbReference type="EMBL" id="KV744979">
    <property type="protein sequence ID" value="OCK79988.1"/>
    <property type="molecule type" value="Genomic_DNA"/>
</dbReference>
<dbReference type="InterPro" id="IPR036047">
    <property type="entry name" value="F-box-like_dom_sf"/>
</dbReference>
<sequence>MELLDLCYDVLIRILQELDPADLARCSECCRSFRGFVKGNRRLFRYLYLKNFDDPRQSPADAEPQWEVELPKLVRCQKILQSSDVEVKRSHFDFVASTVEVLLKSSAETPQSSLNVAHLISLFTSQTSVDAILCSSSLFSRAGTGKQVPASTEALRQLSAKLHCYYGVPVDPVGRRSFSTHPYARSYVYDLRNYTDKTEWGPFRDDGSMRVDWEMVEAIMIVLGYNARVFGERTGGRFTPGVWNEPFSGIGRSGLSVSCLSTLPNEPDIPLELKDPYSISGAWMRIVCFLDYNDLYDFNFASERIPGDQPRGPLTIGEEIRVIVMKLKITKLEAPGQFDNQALPIAHFTGTSRSLDASWDPNANSRIRGTVMLTPEGEVRWTSISILYGGEERWRSEGIQIGGLRSKRGVIGTWFDKDYDPHGPAGPTAYWKLSDNARYKPVADDAEPDEDSE</sequence>
<evidence type="ECO:0000313" key="3">
    <source>
        <dbReference type="Proteomes" id="UP000250266"/>
    </source>
</evidence>
<keyword evidence="3" id="KW-1185">Reference proteome</keyword>
<dbReference type="OrthoDB" id="3226064at2759"/>
<name>A0A8E2EA05_9PEZI</name>
<organism evidence="2 3">
    <name type="scientific">Lepidopterella palustris CBS 459.81</name>
    <dbReference type="NCBI Taxonomy" id="1314670"/>
    <lineage>
        <taxon>Eukaryota</taxon>
        <taxon>Fungi</taxon>
        <taxon>Dikarya</taxon>
        <taxon>Ascomycota</taxon>
        <taxon>Pezizomycotina</taxon>
        <taxon>Dothideomycetes</taxon>
        <taxon>Pleosporomycetidae</taxon>
        <taxon>Mytilinidiales</taxon>
        <taxon>Argynnaceae</taxon>
        <taxon>Lepidopterella</taxon>
    </lineage>
</organism>
<evidence type="ECO:0000313" key="2">
    <source>
        <dbReference type="EMBL" id="OCK79988.1"/>
    </source>
</evidence>
<reference evidence="2 3" key="1">
    <citation type="journal article" date="2016" name="Nat. Commun.">
        <title>Ectomycorrhizal ecology is imprinted in the genome of the dominant symbiotic fungus Cenococcum geophilum.</title>
        <authorList>
            <consortium name="DOE Joint Genome Institute"/>
            <person name="Peter M."/>
            <person name="Kohler A."/>
            <person name="Ohm R.A."/>
            <person name="Kuo A."/>
            <person name="Krutzmann J."/>
            <person name="Morin E."/>
            <person name="Arend M."/>
            <person name="Barry K.W."/>
            <person name="Binder M."/>
            <person name="Choi C."/>
            <person name="Clum A."/>
            <person name="Copeland A."/>
            <person name="Grisel N."/>
            <person name="Haridas S."/>
            <person name="Kipfer T."/>
            <person name="LaButti K."/>
            <person name="Lindquist E."/>
            <person name="Lipzen A."/>
            <person name="Maire R."/>
            <person name="Meier B."/>
            <person name="Mihaltcheva S."/>
            <person name="Molinier V."/>
            <person name="Murat C."/>
            <person name="Poggeler S."/>
            <person name="Quandt C.A."/>
            <person name="Sperisen C."/>
            <person name="Tritt A."/>
            <person name="Tisserant E."/>
            <person name="Crous P.W."/>
            <person name="Henrissat B."/>
            <person name="Nehls U."/>
            <person name="Egli S."/>
            <person name="Spatafora J.W."/>
            <person name="Grigoriev I.V."/>
            <person name="Martin F.M."/>
        </authorList>
    </citation>
    <scope>NUCLEOTIDE SEQUENCE [LARGE SCALE GENOMIC DNA]</scope>
    <source>
        <strain evidence="2 3">CBS 459.81</strain>
    </source>
</reference>
<accession>A0A8E2EA05</accession>
<dbReference type="Pfam" id="PF00646">
    <property type="entry name" value="F-box"/>
    <property type="match status" value="1"/>
</dbReference>
<dbReference type="SMART" id="SM00256">
    <property type="entry name" value="FBOX"/>
    <property type="match status" value="1"/>
</dbReference>
<dbReference type="CDD" id="cd09917">
    <property type="entry name" value="F-box_SF"/>
    <property type="match status" value="1"/>
</dbReference>
<protein>
    <recommendedName>
        <fullName evidence="1">F-box domain-containing protein</fullName>
    </recommendedName>
</protein>
<dbReference type="InterPro" id="IPR001810">
    <property type="entry name" value="F-box_dom"/>
</dbReference>
<dbReference type="SUPFAM" id="SSF81383">
    <property type="entry name" value="F-box domain"/>
    <property type="match status" value="1"/>
</dbReference>
<gene>
    <name evidence="2" type="ORF">K432DRAFT_382604</name>
</gene>
<dbReference type="Proteomes" id="UP000250266">
    <property type="component" value="Unassembled WGS sequence"/>
</dbReference>
<dbReference type="AlphaFoldDB" id="A0A8E2EA05"/>
<proteinExistence type="predicted"/>
<dbReference type="Gene3D" id="1.20.1280.50">
    <property type="match status" value="1"/>
</dbReference>
<dbReference type="PROSITE" id="PS50181">
    <property type="entry name" value="FBOX"/>
    <property type="match status" value="1"/>
</dbReference>